<feature type="region of interest" description="Disordered" evidence="2">
    <location>
        <begin position="34"/>
        <end position="65"/>
    </location>
</feature>
<dbReference type="Proteomes" id="UP000316298">
    <property type="component" value="Unassembled WGS sequence"/>
</dbReference>
<dbReference type="Pfam" id="PF07591">
    <property type="entry name" value="PT-HINT"/>
    <property type="match status" value="1"/>
</dbReference>
<dbReference type="InterPro" id="IPR056823">
    <property type="entry name" value="TEN-like_YD-shell"/>
</dbReference>
<name>A0A542E943_9ACTN</name>
<dbReference type="PROSITE" id="PS50164">
    <property type="entry name" value="GIY_YIG"/>
    <property type="match status" value="1"/>
</dbReference>
<evidence type="ECO:0000256" key="2">
    <source>
        <dbReference type="SAM" id="MobiDB-lite"/>
    </source>
</evidence>
<dbReference type="Pfam" id="PF25023">
    <property type="entry name" value="TEN_YD-shell"/>
    <property type="match status" value="1"/>
</dbReference>
<protein>
    <submittedName>
        <fullName evidence="4">RHS repeat-associated protein</fullName>
    </submittedName>
</protein>
<dbReference type="NCBIfam" id="TIGR03696">
    <property type="entry name" value="Rhs_assc_core"/>
    <property type="match status" value="1"/>
</dbReference>
<feature type="region of interest" description="Disordered" evidence="2">
    <location>
        <begin position="1786"/>
        <end position="1869"/>
    </location>
</feature>
<sequence>MRVLRSRFLPVLLGLALTTTVAVSGRVSWAEARSSGSSALPKPVAPHDADVEPVKPVAAPSESPDLKRAVDKTIAAANKPVTWPAPAHRSVVVQPAGTRADGPVTARALKGGTTATVDVEFLDQAASARAGVSGVLVKATAPTSRSDVQLSFDYSGFANAFGADWAARLTVVALPACILTTPNVPACSTSTPLQAHNDTSRETVSATTPVTAQPSVFALTAASDSSTGDYAATQLSAASSWSGGGASGDFTWSYPLRMPPAAAGPTPSLAFQYSAQSIDGRTSATNNQVSWVGEGFDLTESYIERKYTSCDEDGNAGKYDQCWKYDNATLTLNGKSNELVRATGDVTGASTWKLKNDDGSRVEKLVGTVDNGDARKEYWRVTTTDGTQYYFGKHQLNSSMTTYTNSVYTVPVAGDDAAEPCHASTFATSFCNLGWRWNLDYVVDLHGNAMSYWYTKETNNYAKNGVASPGTPYVRGGYLNRIDYGLRDSTLATAKAPQQVVFTTAERCLANCSVLSSTTKANWPDVPFDQVCEGSTACTNKVSPTFFSRERLYQIQTQVLNGTTYQPVDFWQTNLTFPSTNDGSTGAPMWLAGISHSGKAGTALSVPNVIFSPIGMANRVDSGTDGLNGLVRYRIHDITTETGAKVMVNYAGPECMSGERPAKDSNTKRCYPVKWTPPREVEREDWFHKYVLDNVVTSDPTGNGALMMTQYLYSGGAAWHYQESPMLKDNDKTWSDWRGYGTVTTYTGDPTDPAPRSRSVTKYFRGMDGDKLEGTTAVKNVDVADTTGTLRADLAPLSGSPREQITYQNENSNTEVSGVITDYVVTQKAVQAVPGGTLQSNFVGASATQSRVHRDGGRPDLIRSVATTYDPDNGLANKVTDYGDATKVDETCTITAYAKKTVPWLVALPMRIVTSTGACDAASANPPENRVLSDVRTFYDGLTYGDASKGDATTVQRVHHYTNGLPIYQTTGTKAYDALGRATSTGDALGRITTTDYTPAATGPLTQTVVKQPTVNTYSGTPANFATTTTYRPEWGLPSKTVDPNGKVTEMAYDALGRLTAVWLPSQAPASTMLANTKYTYTLSQTAASTVRTDQLNVEANGYVTSYAQFDSLLRPRQTQAPGANGGRVITESRYDSRGQVTYANQDIWDSGAPAAALVNVANASVPNQTYNEYDGTGRVVKSTFMSMLQPKWSTTTVYGGDTTTVLPPAGGSATSTVTDVRGQVIERREYDGNAATGTPDVTTYTFDLDGRMTRMQGAGGVWTYTYDLRGRKIQSTDPDSGTTTSTFDEGDRLVSTTDSTNNTLVTTYDALDRKTALYKSSVDPANLLADWMYDKTGLLGQLAMSTSYTAGKTGPAYRMIVNSRNVLYKPTQITRDIPSVEGVEIDGSYWTNYAYKPDAKTPALISYSGGGGLGADDVQFDYSPLGLPTRMYSTRGTYVNDVDYNQFGDVTLYDLGSNADMFIANIYEDGTRRLSRSSAGDVQVVSDHQYTYDPVGNVTKDQNLVDGGDTQCFGYDGHTRLTSAWTPGDKDCTKAPSTTALGGVAPYWQSWTYTPTGLRQTQTDHSASGDVTSTYTYNTDQPHTLAKVTGAGAEKDYQYDARGNTTVRPGQTLNWDAQGKLSKLTSSAGDTNYVYDADGNLLVRRGPTETTLFLGELELTLNKATRQVLGKRQYEFNGQTIAVRSANGTATSDFSWLVTDYHETSQVAVDAATLTATKRYAKPFGDPRGVAPGAWPDNHGFLGKPEDKDTGLTTVGAREYDPTIGRFLSVDPVLDIADPQQMLGYTYANDNPTSGSDPTGLKNAADGDGGGGYTDDDVDTLYPVAGAVNDNPHPHRADDDGGTNNDDGNGGGGNHDGGGHHKKSGIGGWLKKRVNDAKDKVDEAHDWAKAHASEIGEAVAIGVAVVGVAAFCGATAGIGCLVVAGAVAGAAGAGLGYGAQVALDDNLSFSTASLAKEVAIGGVSGAVGGAGGKLVGAVGKTLLAKVASGAGAEAGEAVANTAARACSFSGTTTVLMADGSQKQIQDVRIGDEVVATDPETGEQLAEPVEHVFVHGDVVTDLVVEGDVVTTTEDHPFWSVTDQAFERADQLGSGEQVLGADGRVLTVSGLKKGTERQALAYNLSVRGIHTYHVGDRAVLVHNTCNRGIYIVNSKAGVYVGQSKNISKRLAQHVRDGKFTQAEADNAARQGVVGNKTSREIAEQMMIDRLGGINNLRNVVNPIGPKRFPLMPNQPYSR</sequence>
<gene>
    <name evidence="4" type="ORF">FB475_4757</name>
</gene>
<dbReference type="SMART" id="SM00306">
    <property type="entry name" value="HintN"/>
    <property type="match status" value="1"/>
</dbReference>
<accession>A0A542E943</accession>
<dbReference type="InterPro" id="IPR003587">
    <property type="entry name" value="Hint_dom_N"/>
</dbReference>
<evidence type="ECO:0000259" key="3">
    <source>
        <dbReference type="PROSITE" id="PS50164"/>
    </source>
</evidence>
<dbReference type="Gene3D" id="2.180.10.10">
    <property type="entry name" value="RHS repeat-associated core"/>
    <property type="match status" value="2"/>
</dbReference>
<dbReference type="InterPro" id="IPR050708">
    <property type="entry name" value="T6SS_VgrG/RHS"/>
</dbReference>
<evidence type="ECO:0000313" key="4">
    <source>
        <dbReference type="EMBL" id="TQJ11834.1"/>
    </source>
</evidence>
<dbReference type="NCBIfam" id="TIGR01643">
    <property type="entry name" value="YD_repeat_2x"/>
    <property type="match status" value="1"/>
</dbReference>
<reference evidence="4 5" key="1">
    <citation type="submission" date="2019-06" db="EMBL/GenBank/DDBJ databases">
        <title>Sequencing the genomes of 1000 actinobacteria strains.</title>
        <authorList>
            <person name="Klenk H.-P."/>
        </authorList>
    </citation>
    <scope>NUCLEOTIDE SEQUENCE [LARGE SCALE GENOMIC DNA]</scope>
    <source>
        <strain evidence="4 5">DSM 17305</strain>
    </source>
</reference>
<dbReference type="GO" id="GO:0016539">
    <property type="term" value="P:intein-mediated protein splicing"/>
    <property type="evidence" value="ECO:0007669"/>
    <property type="project" value="InterPro"/>
</dbReference>
<feature type="domain" description="GIY-YIG" evidence="3">
    <location>
        <begin position="2144"/>
        <end position="2218"/>
    </location>
</feature>
<comment type="caution">
    <text evidence="4">The sequence shown here is derived from an EMBL/GenBank/DDBJ whole genome shotgun (WGS) entry which is preliminary data.</text>
</comment>
<dbReference type="InterPro" id="IPR036844">
    <property type="entry name" value="Hint_dom_sf"/>
</dbReference>
<dbReference type="PANTHER" id="PTHR32305:SF17">
    <property type="entry name" value="TRNA NUCLEASE WAPA"/>
    <property type="match status" value="1"/>
</dbReference>
<dbReference type="PROSITE" id="PS50817">
    <property type="entry name" value="INTEIN_N_TER"/>
    <property type="match status" value="1"/>
</dbReference>
<dbReference type="RefSeq" id="WP_185759403.1">
    <property type="nucleotide sequence ID" value="NZ_BAAAKA010000018.1"/>
</dbReference>
<dbReference type="InterPro" id="IPR006141">
    <property type="entry name" value="Intein_N"/>
</dbReference>
<keyword evidence="1" id="KW-0677">Repeat</keyword>
<dbReference type="SUPFAM" id="SSF51294">
    <property type="entry name" value="Hedgehog/intein (Hint) domain"/>
    <property type="match status" value="1"/>
</dbReference>
<evidence type="ECO:0000256" key="1">
    <source>
        <dbReference type="ARBA" id="ARBA00022737"/>
    </source>
</evidence>
<evidence type="ECO:0000313" key="5">
    <source>
        <dbReference type="Proteomes" id="UP000316298"/>
    </source>
</evidence>
<dbReference type="PANTHER" id="PTHR32305">
    <property type="match status" value="1"/>
</dbReference>
<organism evidence="4 5">
    <name type="scientific">Kribbella jejuensis</name>
    <dbReference type="NCBI Taxonomy" id="236068"/>
    <lineage>
        <taxon>Bacteria</taxon>
        <taxon>Bacillati</taxon>
        <taxon>Actinomycetota</taxon>
        <taxon>Actinomycetes</taxon>
        <taxon>Propionibacteriales</taxon>
        <taxon>Kribbellaceae</taxon>
        <taxon>Kribbella</taxon>
    </lineage>
</organism>
<proteinExistence type="predicted"/>
<feature type="compositionally biased region" description="Polar residues" evidence="2">
    <location>
        <begin position="1789"/>
        <end position="1798"/>
    </location>
</feature>
<dbReference type="CDD" id="cd00081">
    <property type="entry name" value="Hint"/>
    <property type="match status" value="1"/>
</dbReference>
<dbReference type="EMBL" id="VFMM01000002">
    <property type="protein sequence ID" value="TQJ11834.1"/>
    <property type="molecule type" value="Genomic_DNA"/>
</dbReference>
<dbReference type="Gene3D" id="2.170.16.10">
    <property type="entry name" value="Hedgehog/Intein (Hint) domain"/>
    <property type="match status" value="1"/>
</dbReference>
<dbReference type="InterPro" id="IPR022385">
    <property type="entry name" value="Rhs_assc_core"/>
</dbReference>
<dbReference type="InterPro" id="IPR006530">
    <property type="entry name" value="YD"/>
</dbReference>
<keyword evidence="5" id="KW-1185">Reference proteome</keyword>
<dbReference type="InterPro" id="IPR000305">
    <property type="entry name" value="GIY-YIG_endonuc"/>
</dbReference>